<evidence type="ECO:0000313" key="1">
    <source>
        <dbReference type="EMBL" id="MBK1869182.1"/>
    </source>
</evidence>
<dbReference type="EMBL" id="JAENHL010000007">
    <property type="protein sequence ID" value="MBK1869182.1"/>
    <property type="molecule type" value="Genomic_DNA"/>
</dbReference>
<dbReference type="Proteomes" id="UP000616151">
    <property type="component" value="Unassembled WGS sequence"/>
</dbReference>
<reference evidence="1" key="1">
    <citation type="submission" date="2021-01" db="EMBL/GenBank/DDBJ databases">
        <authorList>
            <person name="Sun Q."/>
        </authorList>
    </citation>
    <scope>NUCLEOTIDE SEQUENCE</scope>
    <source>
        <strain evidence="1">YIM B02566</strain>
    </source>
</reference>
<keyword evidence="1" id="KW-0808">Transferase</keyword>
<organism evidence="1 2">
    <name type="scientific">Taklimakanibacter albus</name>
    <dbReference type="NCBI Taxonomy" id="2800327"/>
    <lineage>
        <taxon>Bacteria</taxon>
        <taxon>Pseudomonadati</taxon>
        <taxon>Pseudomonadota</taxon>
        <taxon>Alphaproteobacteria</taxon>
        <taxon>Hyphomicrobiales</taxon>
        <taxon>Aestuariivirgaceae</taxon>
        <taxon>Taklimakanibacter</taxon>
    </lineage>
</organism>
<accession>A0ACC5R987</accession>
<gene>
    <name evidence="1" type="primary">hemC</name>
    <name evidence="1" type="ORF">JHL16_22670</name>
</gene>
<dbReference type="EC" id="2.5.1.61" evidence="1"/>
<sequence>MVFPERSCTNKEISVEAEIGQDALAPCGADLQTPRLKIGTRGSRLALAQAEETRTRLAAAHGFAPEEIEIIAITTTGDRIRDRPLSEIGGKGLFTKEIEEALLSGAIDLAVHSMKDMPAALPASLTIAAYLPREDARDAFISNLCSRIADLPQACTVGSASVRRAAQLKRLRPDITIVNLRGNVETRLAKLDRGEVAATFLACAGLNRLGLSHRITAPIPENEMLPAVAQGAIGIEIREDDTRMRDLLAAVNDTPTEIAVICERAFLATLDGSCRTPIAGHATIKDGVISFRGEALTLDGRMTFTAERSGPVADAARLGREAGEEVKAKGGSHLLHLS</sequence>
<name>A0ACC5R987_9HYPH</name>
<comment type="caution">
    <text evidence="1">The sequence shown here is derived from an EMBL/GenBank/DDBJ whole genome shotgun (WGS) entry which is preliminary data.</text>
</comment>
<protein>
    <submittedName>
        <fullName evidence="1">Hydroxymethylbilane synthase</fullName>
        <ecNumber evidence="1">2.5.1.61</ecNumber>
    </submittedName>
</protein>
<proteinExistence type="predicted"/>
<keyword evidence="2" id="KW-1185">Reference proteome</keyword>
<evidence type="ECO:0000313" key="2">
    <source>
        <dbReference type="Proteomes" id="UP000616151"/>
    </source>
</evidence>